<organism evidence="1 2">
    <name type="scientific">Alternaria panax</name>
    <dbReference type="NCBI Taxonomy" id="48097"/>
    <lineage>
        <taxon>Eukaryota</taxon>
        <taxon>Fungi</taxon>
        <taxon>Dikarya</taxon>
        <taxon>Ascomycota</taxon>
        <taxon>Pezizomycotina</taxon>
        <taxon>Dothideomycetes</taxon>
        <taxon>Pleosporomycetidae</taxon>
        <taxon>Pleosporales</taxon>
        <taxon>Pleosporineae</taxon>
        <taxon>Pleosporaceae</taxon>
        <taxon>Alternaria</taxon>
        <taxon>Alternaria sect. Panax</taxon>
    </lineage>
</organism>
<evidence type="ECO:0000313" key="1">
    <source>
        <dbReference type="EMBL" id="KAG9192668.1"/>
    </source>
</evidence>
<evidence type="ECO:0008006" key="3">
    <source>
        <dbReference type="Google" id="ProtNLM"/>
    </source>
</evidence>
<proteinExistence type="predicted"/>
<comment type="caution">
    <text evidence="1">The sequence shown here is derived from an EMBL/GenBank/DDBJ whole genome shotgun (WGS) entry which is preliminary data.</text>
</comment>
<dbReference type="InterPro" id="IPR011333">
    <property type="entry name" value="SKP1/BTB/POZ_sf"/>
</dbReference>
<dbReference type="InterPro" id="IPR012337">
    <property type="entry name" value="RNaseH-like_sf"/>
</dbReference>
<dbReference type="Gene3D" id="3.30.420.10">
    <property type="entry name" value="Ribonuclease H-like superfamily/Ribonuclease H"/>
    <property type="match status" value="1"/>
</dbReference>
<evidence type="ECO:0000313" key="2">
    <source>
        <dbReference type="Proteomes" id="UP001199106"/>
    </source>
</evidence>
<gene>
    <name evidence="1" type="ORF">G6011_11402</name>
</gene>
<keyword evidence="2" id="KW-1185">Reference proteome</keyword>
<dbReference type="PANTHER" id="PTHR43040:SF1">
    <property type="entry name" value="RIBONUCLEASE D"/>
    <property type="match status" value="1"/>
</dbReference>
<dbReference type="Gene3D" id="3.30.710.10">
    <property type="entry name" value="Potassium Channel Kv1.1, Chain A"/>
    <property type="match status" value="1"/>
</dbReference>
<dbReference type="SUPFAM" id="SSF53098">
    <property type="entry name" value="Ribonuclease H-like"/>
    <property type="match status" value="1"/>
</dbReference>
<dbReference type="InterPro" id="IPR036397">
    <property type="entry name" value="RNaseH_sf"/>
</dbReference>
<dbReference type="AlphaFoldDB" id="A0AAD4NRK3"/>
<dbReference type="PANTHER" id="PTHR43040">
    <property type="entry name" value="RIBONUCLEASE D"/>
    <property type="match status" value="1"/>
</dbReference>
<protein>
    <recommendedName>
        <fullName evidence="3">BTB domain-containing protein</fullName>
    </recommendedName>
</protein>
<dbReference type="Proteomes" id="UP001199106">
    <property type="component" value="Unassembled WGS sequence"/>
</dbReference>
<dbReference type="GO" id="GO:0003676">
    <property type="term" value="F:nucleic acid binding"/>
    <property type="evidence" value="ECO:0007669"/>
    <property type="project" value="InterPro"/>
</dbReference>
<reference evidence="1" key="1">
    <citation type="submission" date="2021-07" db="EMBL/GenBank/DDBJ databases">
        <title>Genome Resource of American Ginseng Black Spot Pathogen Alternaria panax.</title>
        <authorList>
            <person name="Qiu C."/>
            <person name="Wang W."/>
            <person name="Liu Z."/>
        </authorList>
    </citation>
    <scope>NUCLEOTIDE SEQUENCE</scope>
    <source>
        <strain evidence="1">BNCC115425</strain>
    </source>
</reference>
<sequence>MESSSFCISLSTVVSFLKTPVITVSVGPRGGDQQRFYVHENLLKRHSAFFTNALKPERFKEGFERFIPMPEDDPEVFAIYAQLLYRPDLLIITRGLDRAKFEHECVALAKLYTFADKVMDETTKLTLLDTIKCLTVNRLLPIEAAQIIYDGTLEDDPARAAFVQSFLRSGKQHSLNKIRDTGHPDLFRDLAFSLIFFDVRNESDALFAHHGINLPCIHDLQIMELATTTRGSREHLVGLAKTIGYNASRMSVTTAQAQSSKKIKETGLNLFAPERGDSCRVFEDRPLSKAIKNYRVQDVVYMPKLWNMYNGKMADSGFWQVMALKGVAQRVEESHQVGYQPNGSQKRLECWSVGVQRRLSRRGRVGRRNSGTVSMGRWRKEMFEKVKNRK</sequence>
<name>A0AAD4NRK3_9PLEO</name>
<accession>A0AAD4NRK3</accession>
<dbReference type="EMBL" id="JAANER010000003">
    <property type="protein sequence ID" value="KAG9192668.1"/>
    <property type="molecule type" value="Genomic_DNA"/>
</dbReference>